<evidence type="ECO:0000313" key="1">
    <source>
        <dbReference type="EMBL" id="MBD3866670.1"/>
    </source>
</evidence>
<sequence length="429" mass="47815">MSRLPGIRKITFVFLVLFPLCSLADTGSVPHVLNRLHQGRFDAAEARIAGFPDDTLAAKAEKSFLQAFATYWRVLYDPYDNRLRSRFEKQLLEAIRQGESYMERSPGDARASLFLGSAHLLRAQLRAAEKKVFPAAYEAKKSRKMLLRSLQASDSGPDSCFGLGTYEYYADQLPAVVKGLRFLLFIPGGDRELGLRRLERAADEGSLFRFEARVVLLTIYSGDKEHLHDDALRHAGLLLDEQDRSVTALHAAAKLYLGLARPERAASLLAEALALAEEDTDDDVMAALHYQAAQAEYQRFRPQAALVHLNWMLEPGRTVPEELGEDADDLVRRCRLMAVAGEGSALKRMLEGRELLVGGKPAEALRPLVVAAGSTSLPAEFRNRCRLMAGQAADLSGKRTQAQRWYREAGRHNAAALYRKRPFTIQDGF</sequence>
<dbReference type="EMBL" id="JACXWD010000002">
    <property type="protein sequence ID" value="MBD3866670.1"/>
    <property type="molecule type" value="Genomic_DNA"/>
</dbReference>
<protein>
    <recommendedName>
        <fullName evidence="3">Tetratricopeptide repeat protein</fullName>
    </recommendedName>
</protein>
<proteinExistence type="predicted"/>
<name>A0A8J6XX34_9BACT</name>
<dbReference type="Proteomes" id="UP000648239">
    <property type="component" value="Unassembled WGS sequence"/>
</dbReference>
<evidence type="ECO:0008006" key="3">
    <source>
        <dbReference type="Google" id="ProtNLM"/>
    </source>
</evidence>
<reference evidence="1 2" key="1">
    <citation type="submission" date="2020-08" db="EMBL/GenBank/DDBJ databases">
        <title>Acidobacteriota in marine sediments use diverse sulfur dissimilation pathways.</title>
        <authorList>
            <person name="Wasmund K."/>
        </authorList>
    </citation>
    <scope>NUCLEOTIDE SEQUENCE [LARGE SCALE GENOMIC DNA]</scope>
    <source>
        <strain evidence="1">MAG AM4</strain>
    </source>
</reference>
<gene>
    <name evidence="1" type="ORF">IFK94_00955</name>
</gene>
<evidence type="ECO:0000313" key="2">
    <source>
        <dbReference type="Proteomes" id="UP000648239"/>
    </source>
</evidence>
<dbReference type="AlphaFoldDB" id="A0A8J6XX34"/>
<accession>A0A8J6XX34</accession>
<comment type="caution">
    <text evidence="1">The sequence shown here is derived from an EMBL/GenBank/DDBJ whole genome shotgun (WGS) entry which is preliminary data.</text>
</comment>
<organism evidence="1 2">
    <name type="scientific">Candidatus Polarisedimenticola svalbardensis</name>
    <dbReference type="NCBI Taxonomy" id="2886004"/>
    <lineage>
        <taxon>Bacteria</taxon>
        <taxon>Pseudomonadati</taxon>
        <taxon>Acidobacteriota</taxon>
        <taxon>Candidatus Polarisedimenticolia</taxon>
        <taxon>Candidatus Polarisedimenticolales</taxon>
        <taxon>Candidatus Polarisedimenticolaceae</taxon>
        <taxon>Candidatus Polarisedimenticola</taxon>
    </lineage>
</organism>
<dbReference type="SUPFAM" id="SSF48452">
    <property type="entry name" value="TPR-like"/>
    <property type="match status" value="1"/>
</dbReference>
<dbReference type="InterPro" id="IPR011990">
    <property type="entry name" value="TPR-like_helical_dom_sf"/>
</dbReference>
<dbReference type="Gene3D" id="1.25.40.10">
    <property type="entry name" value="Tetratricopeptide repeat domain"/>
    <property type="match status" value="1"/>
</dbReference>